<comment type="caution">
    <text evidence="1">The sequence shown here is derived from an EMBL/GenBank/DDBJ whole genome shotgun (WGS) entry which is preliminary data.</text>
</comment>
<dbReference type="RefSeq" id="XP_013238485.1">
    <property type="nucleotide sequence ID" value="XM_013383031.1"/>
</dbReference>
<evidence type="ECO:0000313" key="2">
    <source>
        <dbReference type="Proteomes" id="UP000029725"/>
    </source>
</evidence>
<dbReference type="EMBL" id="JMKJ01000133">
    <property type="protein sequence ID" value="KGG52058.1"/>
    <property type="molecule type" value="Genomic_DNA"/>
</dbReference>
<evidence type="ECO:0000313" key="1">
    <source>
        <dbReference type="EMBL" id="KGG52058.1"/>
    </source>
</evidence>
<dbReference type="Proteomes" id="UP000029725">
    <property type="component" value="Unassembled WGS sequence"/>
</dbReference>
<proteinExistence type="predicted"/>
<name>A0A098VSJ5_9MICR</name>
<organism evidence="1 2">
    <name type="scientific">Mitosporidium daphniae</name>
    <dbReference type="NCBI Taxonomy" id="1485682"/>
    <lineage>
        <taxon>Eukaryota</taxon>
        <taxon>Fungi</taxon>
        <taxon>Fungi incertae sedis</taxon>
        <taxon>Microsporidia</taxon>
        <taxon>Mitosporidium</taxon>
    </lineage>
</organism>
<sequence>MGKRDEDREISLSIVLKDDGLKALKRNLTHERFYLALKDTSSPGAWTQIWVCIRRLKYERASYSDSTNKPNRAFGKEHLISTIDRVKAANPALEEHIRTQERFQRGRIDTNSKDDPNGYILRLNLLIHPWVSLESWHK</sequence>
<dbReference type="VEuPathDB" id="MicrosporidiaDB:DI09_21p300"/>
<dbReference type="AlphaFoldDB" id="A0A098VSJ5"/>
<accession>A0A098VSJ5</accession>
<keyword evidence="2" id="KW-1185">Reference proteome</keyword>
<gene>
    <name evidence="1" type="ORF">DI09_21p300</name>
</gene>
<dbReference type="GeneID" id="25259079"/>
<reference evidence="1 2" key="1">
    <citation type="submission" date="2014-04" db="EMBL/GenBank/DDBJ databases">
        <title>A new species of microsporidia sheds light on the evolution of extreme parasitism.</title>
        <authorList>
            <person name="Haag K.L."/>
            <person name="James T.Y."/>
            <person name="Larsson R."/>
            <person name="Schaer T.M."/>
            <person name="Refardt D."/>
            <person name="Pombert J.-F."/>
            <person name="Ebert D."/>
        </authorList>
    </citation>
    <scope>NUCLEOTIDE SEQUENCE [LARGE SCALE GENOMIC DNA]</scope>
    <source>
        <strain evidence="1 2">UGP3</strain>
        <tissue evidence="1">Spores</tissue>
    </source>
</reference>
<protein>
    <submittedName>
        <fullName evidence="1">Uncharacterized protein</fullName>
    </submittedName>
</protein>
<dbReference type="HOGENOM" id="CLU_1855766_0_0_1"/>